<feature type="region of interest" description="Disordered" evidence="4">
    <location>
        <begin position="467"/>
        <end position="495"/>
    </location>
</feature>
<keyword evidence="7" id="KW-1185">Reference proteome</keyword>
<sequence length="643" mass="73226">MQFIMQIISTPNVNAKQKDGAFHMVGTLAEILLSRKLYKSNMEQMLTTYVFPEFQSPYGHLRARACWVLHSFSEMKFKNQQALGEIMMLTSNALLTDTELPVKVEAAIVIQMYLTSQEHAVPFLEPQIKPITLELLSIIRETENDDLTSVMQKIVCTYTEQLVPIAVEICQHLASTFSQVLGSEDGSEDKAITAMGLINTIETLLTVMEEYPQITNLLRPIVIGVVGHVFQQDIIEFYEETFSLVYDLTTKTIYPDMWQMFELIYQVFKKDGYDYFVDMMPALHNYVTVDTPAFLSNTNYILAIYDMCKSILTGDPGEDPECHAAKLMEVVILQCKGQIDHCMRSFIELVLGRLTQEIRSSELRTMCLQVVIAAVYYNPQLLLQTLDQMQIQMQQQISEPIASHFIKQWIHDTDCFLGIHDRKLYVIGMCTLMALGDEKPKVLNELAPEILPSLMLIFDGLKRAYESRAQDDEEEQSEDEDEDCEGEALSSDEDEIDELNEMYLTKMKDFAVKKAGEHGIDMQAEIRDEDDDDDSDADDDSDSELDETALESYTTPIDDESSDNPIDEFVTFQQVMTIMSSQDKGFYSLLVNGLSAEQQISLQSLMVLAEQKKAQIQSKQIERQGGYAFSQHTIPTSFQFNKP</sequence>
<dbReference type="Pfam" id="PF25758">
    <property type="entry name" value="TPR_IPO11"/>
    <property type="match status" value="1"/>
</dbReference>
<comment type="subcellular location">
    <subcellularLocation>
        <location evidence="1">Cytoplasm</location>
    </subcellularLocation>
</comment>
<feature type="compositionally biased region" description="Acidic residues" evidence="4">
    <location>
        <begin position="471"/>
        <end position="495"/>
    </location>
</feature>
<dbReference type="Gene3D" id="1.25.10.10">
    <property type="entry name" value="Leucine-rich Repeat Variant"/>
    <property type="match status" value="1"/>
</dbReference>
<protein>
    <submittedName>
        <fullName evidence="6">Importin-7</fullName>
    </submittedName>
</protein>
<dbReference type="InterPro" id="IPR016024">
    <property type="entry name" value="ARM-type_fold"/>
</dbReference>
<dbReference type="EMBL" id="WJQU01000002">
    <property type="protein sequence ID" value="KAJ6640517.1"/>
    <property type="molecule type" value="Genomic_DNA"/>
</dbReference>
<keyword evidence="2" id="KW-0963">Cytoplasm</keyword>
<reference evidence="6" key="1">
    <citation type="submission" date="2022-07" db="EMBL/GenBank/DDBJ databases">
        <authorList>
            <person name="Trinca V."/>
            <person name="Uliana J.V.C."/>
            <person name="Torres T.T."/>
            <person name="Ward R.J."/>
            <person name="Monesi N."/>
        </authorList>
    </citation>
    <scope>NUCLEOTIDE SEQUENCE</scope>
    <source>
        <strain evidence="6">HSMRA1968</strain>
        <tissue evidence="6">Whole embryos</tissue>
    </source>
</reference>
<proteinExistence type="predicted"/>
<feature type="region of interest" description="Disordered" evidence="4">
    <location>
        <begin position="523"/>
        <end position="565"/>
    </location>
</feature>
<evidence type="ECO:0000256" key="1">
    <source>
        <dbReference type="ARBA" id="ARBA00004496"/>
    </source>
</evidence>
<dbReference type="GO" id="GO:0005635">
    <property type="term" value="C:nuclear envelope"/>
    <property type="evidence" value="ECO:0007669"/>
    <property type="project" value="TreeGrafter"/>
</dbReference>
<accession>A0A9Q0N065</accession>
<gene>
    <name evidence="6" type="primary">Ipo7_0</name>
    <name evidence="6" type="ORF">Bhyg_05446</name>
</gene>
<evidence type="ECO:0000256" key="2">
    <source>
        <dbReference type="ARBA" id="ARBA00022490"/>
    </source>
</evidence>
<evidence type="ECO:0000313" key="6">
    <source>
        <dbReference type="EMBL" id="KAJ6640517.1"/>
    </source>
</evidence>
<dbReference type="GO" id="GO:0005829">
    <property type="term" value="C:cytosol"/>
    <property type="evidence" value="ECO:0007669"/>
    <property type="project" value="TreeGrafter"/>
</dbReference>
<comment type="caution">
    <text evidence="6">The sequence shown here is derived from an EMBL/GenBank/DDBJ whole genome shotgun (WGS) entry which is preliminary data.</text>
</comment>
<feature type="domain" description="Importin-7/11-like TPR repeats" evidence="5">
    <location>
        <begin position="240"/>
        <end position="497"/>
    </location>
</feature>
<dbReference type="GO" id="GO:0006606">
    <property type="term" value="P:protein import into nucleus"/>
    <property type="evidence" value="ECO:0007669"/>
    <property type="project" value="TreeGrafter"/>
</dbReference>
<evidence type="ECO:0000256" key="3">
    <source>
        <dbReference type="ARBA" id="ARBA00022927"/>
    </source>
</evidence>
<evidence type="ECO:0000256" key="4">
    <source>
        <dbReference type="SAM" id="MobiDB-lite"/>
    </source>
</evidence>
<name>A0A9Q0N065_9DIPT</name>
<dbReference type="SUPFAM" id="SSF48371">
    <property type="entry name" value="ARM repeat"/>
    <property type="match status" value="1"/>
</dbReference>
<dbReference type="InterPro" id="IPR058669">
    <property type="entry name" value="TPR_IPO7/11-like"/>
</dbReference>
<evidence type="ECO:0000259" key="5">
    <source>
        <dbReference type="Pfam" id="PF25758"/>
    </source>
</evidence>
<dbReference type="InterPro" id="IPR011989">
    <property type="entry name" value="ARM-like"/>
</dbReference>
<dbReference type="Proteomes" id="UP001151699">
    <property type="component" value="Chromosome B"/>
</dbReference>
<feature type="compositionally biased region" description="Acidic residues" evidence="4">
    <location>
        <begin position="527"/>
        <end position="549"/>
    </location>
</feature>
<keyword evidence="3" id="KW-0653">Protein transport</keyword>
<dbReference type="OrthoDB" id="760868at2759"/>
<dbReference type="PANTHER" id="PTHR10997:SF18">
    <property type="entry name" value="D-IMPORTIN 7_RANBP7"/>
    <property type="match status" value="1"/>
</dbReference>
<dbReference type="AlphaFoldDB" id="A0A9Q0N065"/>
<organism evidence="6 7">
    <name type="scientific">Pseudolycoriella hygida</name>
    <dbReference type="NCBI Taxonomy" id="35572"/>
    <lineage>
        <taxon>Eukaryota</taxon>
        <taxon>Metazoa</taxon>
        <taxon>Ecdysozoa</taxon>
        <taxon>Arthropoda</taxon>
        <taxon>Hexapoda</taxon>
        <taxon>Insecta</taxon>
        <taxon>Pterygota</taxon>
        <taxon>Neoptera</taxon>
        <taxon>Endopterygota</taxon>
        <taxon>Diptera</taxon>
        <taxon>Nematocera</taxon>
        <taxon>Sciaroidea</taxon>
        <taxon>Sciaridae</taxon>
        <taxon>Pseudolycoriella</taxon>
    </lineage>
</organism>
<evidence type="ECO:0000313" key="7">
    <source>
        <dbReference type="Proteomes" id="UP001151699"/>
    </source>
</evidence>
<dbReference type="PANTHER" id="PTHR10997">
    <property type="entry name" value="IMPORTIN-7, 8, 11"/>
    <property type="match status" value="1"/>
</dbReference>
<keyword evidence="3" id="KW-0813">Transport</keyword>